<name>A0A382Z4X4_9ZZZZ</name>
<evidence type="ECO:0008006" key="2">
    <source>
        <dbReference type="Google" id="ProtNLM"/>
    </source>
</evidence>
<dbReference type="InterPro" id="IPR035985">
    <property type="entry name" value="Ubiquitin-activating_enz"/>
</dbReference>
<gene>
    <name evidence="1" type="ORF">METZ01_LOCUS443367</name>
</gene>
<proteinExistence type="predicted"/>
<accession>A0A382Z4X4</accession>
<dbReference type="EMBL" id="UINC01181028">
    <property type="protein sequence ID" value="SVD90513.1"/>
    <property type="molecule type" value="Genomic_DNA"/>
</dbReference>
<sequence length="39" mass="4409">MDDNQLLRYSRHIFLPEIDIDGQKKINSAKVLLIGLGAL</sequence>
<organism evidence="1">
    <name type="scientific">marine metagenome</name>
    <dbReference type="NCBI Taxonomy" id="408172"/>
    <lineage>
        <taxon>unclassified sequences</taxon>
        <taxon>metagenomes</taxon>
        <taxon>ecological metagenomes</taxon>
    </lineage>
</organism>
<feature type="non-terminal residue" evidence="1">
    <location>
        <position position="39"/>
    </location>
</feature>
<reference evidence="1" key="1">
    <citation type="submission" date="2018-05" db="EMBL/GenBank/DDBJ databases">
        <authorList>
            <person name="Lanie J.A."/>
            <person name="Ng W.-L."/>
            <person name="Kazmierczak K.M."/>
            <person name="Andrzejewski T.M."/>
            <person name="Davidsen T.M."/>
            <person name="Wayne K.J."/>
            <person name="Tettelin H."/>
            <person name="Glass J.I."/>
            <person name="Rusch D."/>
            <person name="Podicherti R."/>
            <person name="Tsui H.-C.T."/>
            <person name="Winkler M.E."/>
        </authorList>
    </citation>
    <scope>NUCLEOTIDE SEQUENCE</scope>
</reference>
<dbReference type="GO" id="GO:0008641">
    <property type="term" value="F:ubiquitin-like modifier activating enzyme activity"/>
    <property type="evidence" value="ECO:0007669"/>
    <property type="project" value="InterPro"/>
</dbReference>
<dbReference type="SUPFAM" id="SSF69572">
    <property type="entry name" value="Activating enzymes of the ubiquitin-like proteins"/>
    <property type="match status" value="1"/>
</dbReference>
<dbReference type="AlphaFoldDB" id="A0A382Z4X4"/>
<evidence type="ECO:0000313" key="1">
    <source>
        <dbReference type="EMBL" id="SVD90513.1"/>
    </source>
</evidence>
<protein>
    <recommendedName>
        <fullName evidence="2">THIF-type NAD/FAD binding fold domain-containing protein</fullName>
    </recommendedName>
</protein>
<dbReference type="Gene3D" id="3.40.50.720">
    <property type="entry name" value="NAD(P)-binding Rossmann-like Domain"/>
    <property type="match status" value="1"/>
</dbReference>